<protein>
    <submittedName>
        <fullName evidence="2">Pentapeptide repeat-containing protein</fullName>
    </submittedName>
</protein>
<name>A0A345E842_9EURY</name>
<keyword evidence="1" id="KW-0175">Coiled coil</keyword>
<accession>A0A345E842</accession>
<proteinExistence type="predicted"/>
<dbReference type="EMBL" id="CP031147">
    <property type="protein sequence ID" value="AXG08364.1"/>
    <property type="molecule type" value="Genomic_DNA"/>
</dbReference>
<dbReference type="KEGG" id="haq:DU484_00010"/>
<dbReference type="SUPFAM" id="SSF141571">
    <property type="entry name" value="Pentapeptide repeat-like"/>
    <property type="match status" value="1"/>
</dbReference>
<feature type="coiled-coil region" evidence="1">
    <location>
        <begin position="68"/>
        <end position="95"/>
    </location>
</feature>
<sequence>MSLTKGALTRANLSNTNFSVTDLTGVDPRHADLSGIESAVSIDLEDADLPHANLEDTFLKDAKYLMGMKVTSEDLDQISINKETLENERIEIESEE</sequence>
<dbReference type="GeneID" id="37285314"/>
<evidence type="ECO:0000256" key="1">
    <source>
        <dbReference type="SAM" id="Coils"/>
    </source>
</evidence>
<keyword evidence="2" id="KW-0614">Plasmid</keyword>
<evidence type="ECO:0000313" key="2">
    <source>
        <dbReference type="EMBL" id="AXG08364.1"/>
    </source>
</evidence>
<reference evidence="2 3" key="1">
    <citation type="submission" date="2018-07" db="EMBL/GenBank/DDBJ databases">
        <title>Genome sequences of Haloplanus sp. CBA1112.</title>
        <authorList>
            <person name="Kim Y.B."/>
            <person name="Roh S.W."/>
        </authorList>
    </citation>
    <scope>NUCLEOTIDE SEQUENCE [LARGE SCALE GENOMIC DNA]</scope>
    <source>
        <strain evidence="2 3">CBA1112</strain>
        <plasmid evidence="3">pcba1112-01</plasmid>
    </source>
</reference>
<dbReference type="RefSeq" id="WP_114604688.1">
    <property type="nucleotide sequence ID" value="NZ_CP031147.1"/>
</dbReference>
<dbReference type="Gene3D" id="2.160.20.80">
    <property type="entry name" value="E3 ubiquitin-protein ligase SopA"/>
    <property type="match status" value="1"/>
</dbReference>
<evidence type="ECO:0000313" key="3">
    <source>
        <dbReference type="Proteomes" id="UP000252985"/>
    </source>
</evidence>
<dbReference type="Proteomes" id="UP000252985">
    <property type="component" value="Plasmid pCBA1112-01"/>
</dbReference>
<gene>
    <name evidence="2" type="ORF">DU484_00010</name>
</gene>
<geneLocation type="plasmid" evidence="3">
    <name>pcba1112-01</name>
</geneLocation>
<dbReference type="Pfam" id="PF00805">
    <property type="entry name" value="Pentapeptide"/>
    <property type="match status" value="1"/>
</dbReference>
<dbReference type="AlphaFoldDB" id="A0A345E842"/>
<organism evidence="2 3">
    <name type="scientific">Haloplanus rubicundus</name>
    <dbReference type="NCBI Taxonomy" id="1547898"/>
    <lineage>
        <taxon>Archaea</taxon>
        <taxon>Methanobacteriati</taxon>
        <taxon>Methanobacteriota</taxon>
        <taxon>Stenosarchaea group</taxon>
        <taxon>Halobacteria</taxon>
        <taxon>Halobacteriales</taxon>
        <taxon>Haloferacaceae</taxon>
        <taxon>Haloplanus</taxon>
    </lineage>
</organism>
<dbReference type="InterPro" id="IPR001646">
    <property type="entry name" value="5peptide_repeat"/>
</dbReference>